<keyword evidence="2" id="KW-0813">Transport</keyword>
<evidence type="ECO:0000256" key="7">
    <source>
        <dbReference type="SAM" id="Phobius"/>
    </source>
</evidence>
<dbReference type="AlphaFoldDB" id="A0A096DKL6"/>
<feature type="transmembrane region" description="Helical" evidence="7">
    <location>
        <begin position="108"/>
        <end position="136"/>
    </location>
</feature>
<reference evidence="8 9" key="1">
    <citation type="submission" date="2013-12" db="EMBL/GenBank/DDBJ databases">
        <title>Draft genome sequence of Caloranaerobacter sp. H53214.</title>
        <authorList>
            <person name="Jiang L.J."/>
            <person name="Shao Z.Z."/>
            <person name="Long M.N."/>
        </authorList>
    </citation>
    <scope>NUCLEOTIDE SEQUENCE [LARGE SCALE GENOMIC DNA]</scope>
    <source>
        <strain evidence="8 9">H53214</strain>
    </source>
</reference>
<keyword evidence="5 7" id="KW-1133">Transmembrane helix</keyword>
<dbReference type="PANTHER" id="PTHR43266:SF9">
    <property type="entry name" value="PERMEASE, MAJOR FACILITATOR SUPERFAMILY-RELATED"/>
    <property type="match status" value="1"/>
</dbReference>
<dbReference type="RefSeq" id="WP_035164293.1">
    <property type="nucleotide sequence ID" value="NZ_AZTB01000056.1"/>
</dbReference>
<gene>
    <name evidence="8" type="ORF">Y919_09770</name>
</gene>
<comment type="caution">
    <text evidence="8">The sequence shown here is derived from an EMBL/GenBank/DDBJ whole genome shotgun (WGS) entry which is preliminary data.</text>
</comment>
<evidence type="ECO:0000256" key="4">
    <source>
        <dbReference type="ARBA" id="ARBA00022692"/>
    </source>
</evidence>
<evidence type="ECO:0000313" key="9">
    <source>
        <dbReference type="Proteomes" id="UP000029622"/>
    </source>
</evidence>
<dbReference type="EMBL" id="AZTB01000056">
    <property type="protein sequence ID" value="KGG79826.1"/>
    <property type="molecule type" value="Genomic_DNA"/>
</dbReference>
<evidence type="ECO:0000256" key="3">
    <source>
        <dbReference type="ARBA" id="ARBA00022475"/>
    </source>
</evidence>
<evidence type="ECO:0000256" key="1">
    <source>
        <dbReference type="ARBA" id="ARBA00004651"/>
    </source>
</evidence>
<keyword evidence="6 7" id="KW-0472">Membrane</keyword>
<dbReference type="Proteomes" id="UP000029622">
    <property type="component" value="Unassembled WGS sequence"/>
</dbReference>
<evidence type="ECO:0008006" key="10">
    <source>
        <dbReference type="Google" id="ProtNLM"/>
    </source>
</evidence>
<dbReference type="Gene3D" id="1.20.1250.20">
    <property type="entry name" value="MFS general substrate transporter like domains"/>
    <property type="match status" value="1"/>
</dbReference>
<name>A0A096DKL6_9FIRM</name>
<feature type="transmembrane region" description="Helical" evidence="7">
    <location>
        <begin position="83"/>
        <end position="102"/>
    </location>
</feature>
<dbReference type="GO" id="GO:0005886">
    <property type="term" value="C:plasma membrane"/>
    <property type="evidence" value="ECO:0007669"/>
    <property type="project" value="UniProtKB-SubCell"/>
</dbReference>
<protein>
    <recommendedName>
        <fullName evidence="10">Major facilitator superfamily (MFS) profile domain-containing protein</fullName>
    </recommendedName>
</protein>
<accession>A0A096DKL6</accession>
<organism evidence="8 9">
    <name type="scientific">Caloranaerobacter azorensis H53214</name>
    <dbReference type="NCBI Taxonomy" id="1156417"/>
    <lineage>
        <taxon>Bacteria</taxon>
        <taxon>Bacillati</taxon>
        <taxon>Bacillota</taxon>
        <taxon>Tissierellia</taxon>
        <taxon>Tissierellales</taxon>
        <taxon>Thermohalobacteraceae</taxon>
        <taxon>Caloranaerobacter</taxon>
    </lineage>
</organism>
<dbReference type="SUPFAM" id="SSF103473">
    <property type="entry name" value="MFS general substrate transporter"/>
    <property type="match status" value="1"/>
</dbReference>
<evidence type="ECO:0000256" key="6">
    <source>
        <dbReference type="ARBA" id="ARBA00023136"/>
    </source>
</evidence>
<proteinExistence type="predicted"/>
<evidence type="ECO:0000256" key="5">
    <source>
        <dbReference type="ARBA" id="ARBA00022989"/>
    </source>
</evidence>
<feature type="transmembrane region" description="Helical" evidence="7">
    <location>
        <begin position="148"/>
        <end position="170"/>
    </location>
</feature>
<feature type="transmembrane region" description="Helical" evidence="7">
    <location>
        <begin position="47"/>
        <end position="71"/>
    </location>
</feature>
<keyword evidence="3" id="KW-1003">Cell membrane</keyword>
<evidence type="ECO:0000313" key="8">
    <source>
        <dbReference type="EMBL" id="KGG79826.1"/>
    </source>
</evidence>
<comment type="subcellular location">
    <subcellularLocation>
        <location evidence="1">Cell membrane</location>
        <topology evidence="1">Multi-pass membrane protein</topology>
    </subcellularLocation>
</comment>
<dbReference type="STRING" id="1156417.Y919_09770"/>
<sequence>MILGITESFIDFQYCKDNVIIEENGDKLTFYEKIKEGYKYILGKFDIVMIIAIFVILNFAIGFSIQVPLPFIINDVLKINTRYFGIIQRMFAIGFIPVFPGINFNNEIVLVIYYCFITMILGSSISIIDITATTYLQKTIADNFRSRVMSLQFSLVKIILPLALILSGFAIDFMPIHVVLIFGSFLIFLSVIVWYKKYLNYVNLKMINQ</sequence>
<feature type="transmembrane region" description="Helical" evidence="7">
    <location>
        <begin position="176"/>
        <end position="195"/>
    </location>
</feature>
<dbReference type="InterPro" id="IPR036259">
    <property type="entry name" value="MFS_trans_sf"/>
</dbReference>
<dbReference type="PANTHER" id="PTHR43266">
    <property type="entry name" value="MACROLIDE-EFFLUX PROTEIN"/>
    <property type="match status" value="1"/>
</dbReference>
<keyword evidence="4 7" id="KW-0812">Transmembrane</keyword>
<evidence type="ECO:0000256" key="2">
    <source>
        <dbReference type="ARBA" id="ARBA00022448"/>
    </source>
</evidence>